<dbReference type="SMART" id="SM00369">
    <property type="entry name" value="LRR_TYP"/>
    <property type="match status" value="5"/>
</dbReference>
<keyword evidence="2" id="KW-0677">Repeat</keyword>
<dbReference type="Pfam" id="PF12799">
    <property type="entry name" value="LRR_4"/>
    <property type="match status" value="2"/>
</dbReference>
<evidence type="ECO:0000259" key="6">
    <source>
        <dbReference type="PROSITE" id="PS50853"/>
    </source>
</evidence>
<comment type="caution">
    <text evidence="7">The sequence shown here is derived from an EMBL/GenBank/DDBJ whole genome shotgun (WGS) entry which is preliminary data.</text>
</comment>
<evidence type="ECO:0000256" key="5">
    <source>
        <dbReference type="SAM" id="SignalP"/>
    </source>
</evidence>
<dbReference type="InterPro" id="IPR013783">
    <property type="entry name" value="Ig-like_fold"/>
</dbReference>
<reference evidence="7 8" key="1">
    <citation type="submission" date="2019-08" db="EMBL/GenBank/DDBJ databases">
        <title>Bacillus genomes from the desert of Cuatro Cienegas, Coahuila.</title>
        <authorList>
            <person name="Olmedo-Alvarez G."/>
        </authorList>
    </citation>
    <scope>NUCLEOTIDE SEQUENCE [LARGE SCALE GENOMIC DNA]</scope>
    <source>
        <strain evidence="7 8">CH98b_3T</strain>
    </source>
</reference>
<dbReference type="SMART" id="SM00365">
    <property type="entry name" value="LRR_SD22"/>
    <property type="match status" value="8"/>
</dbReference>
<accession>A0A5D4TB40</accession>
<feature type="transmembrane region" description="Helical" evidence="4">
    <location>
        <begin position="913"/>
        <end position="933"/>
    </location>
</feature>
<evidence type="ECO:0000313" key="8">
    <source>
        <dbReference type="Proteomes" id="UP000324517"/>
    </source>
</evidence>
<feature type="region of interest" description="Disordered" evidence="3">
    <location>
        <begin position="854"/>
        <end position="905"/>
    </location>
</feature>
<dbReference type="RefSeq" id="WP_148979298.1">
    <property type="nucleotide sequence ID" value="NZ_JBNILM010000004.1"/>
</dbReference>
<feature type="compositionally biased region" description="Acidic residues" evidence="3">
    <location>
        <begin position="860"/>
        <end position="872"/>
    </location>
</feature>
<dbReference type="InterPro" id="IPR003591">
    <property type="entry name" value="Leu-rich_rpt_typical-subtyp"/>
</dbReference>
<gene>
    <name evidence="7" type="ORF">FZC75_10835</name>
</gene>
<dbReference type="SUPFAM" id="SSF49265">
    <property type="entry name" value="Fibronectin type III"/>
    <property type="match status" value="2"/>
</dbReference>
<feature type="compositionally biased region" description="Acidic residues" evidence="3">
    <location>
        <begin position="181"/>
        <end position="195"/>
    </location>
</feature>
<keyword evidence="1" id="KW-0433">Leucine-rich repeat</keyword>
<feature type="compositionally biased region" description="Basic and acidic residues" evidence="3">
    <location>
        <begin position="883"/>
        <end position="901"/>
    </location>
</feature>
<feature type="compositionally biased region" description="Low complexity" evidence="3">
    <location>
        <begin position="134"/>
        <end position="146"/>
    </location>
</feature>
<dbReference type="PROSITE" id="PS50853">
    <property type="entry name" value="FN3"/>
    <property type="match status" value="1"/>
</dbReference>
<dbReference type="Gene3D" id="2.60.40.10">
    <property type="entry name" value="Immunoglobulins"/>
    <property type="match status" value="3"/>
</dbReference>
<dbReference type="NCBIfam" id="TIGR01167">
    <property type="entry name" value="LPXTG_anchor"/>
    <property type="match status" value="1"/>
</dbReference>
<dbReference type="InterPro" id="IPR001611">
    <property type="entry name" value="Leu-rich_rpt"/>
</dbReference>
<keyword evidence="4" id="KW-1133">Transmembrane helix</keyword>
<dbReference type="PANTHER" id="PTHR46652:SF3">
    <property type="entry name" value="LEUCINE-RICH REPEAT-CONTAINING PROTEIN 9"/>
    <property type="match status" value="1"/>
</dbReference>
<proteinExistence type="predicted"/>
<evidence type="ECO:0000313" key="7">
    <source>
        <dbReference type="EMBL" id="TYS72435.1"/>
    </source>
</evidence>
<dbReference type="InterPro" id="IPR003961">
    <property type="entry name" value="FN3_dom"/>
</dbReference>
<keyword evidence="4" id="KW-0812">Transmembrane</keyword>
<dbReference type="CDD" id="cd00063">
    <property type="entry name" value="FN3"/>
    <property type="match status" value="2"/>
</dbReference>
<sequence>MKKSFWLNVMVVFALLLSLVSPAAHAYSEGTEEGTSKVLLKEAVPSEDGNVLVWETHSENPSSGSDEHSFMVVKNGDAVEVAPEELLDQATEFTKVYTYTDKVDNPTAIEYGVIWNTNGQALESNKMVVDLVETTTTTEEPSSTDTVVEEEEESNTEIGENETVPNEEESVPSEEPAPSTEEVENTESTQEEVDGSEVNFVPSEKENLLKNSLIGDEEESYLFLDKMFVNEHSFAVMWFGHVDRSLGRIAKYELYLNDTLISSGGPRLSDYEFTNLTPDTLYEVKVKALDKNGKLLLEETLEVNTLPAPSGEVVKFEDANLALAIQTQMNLDREIRESDMEHLTMLDASSLGLTSIKGLEKAVNLEILFLYDNSIEDLSPLAGLTKLFMLDVEENNITNVNPLSNLTNLYILGLGNNPITKIDALAGLTNLEGLFLHSTQISDISPLANLINLTFVTVADTNVDFTTESSAWDLLNAWADAGVYVDVLEEDYFEPFELEFYNTTEQSISLGWWYYTDNDEDYEKEYLYKVYVNDVLYEETNMTELTILGLEPSKDYIIKVEMYDEDGTTLLYENYDMAQTLALPTGEIVKIPDSGLNEAVRYQLGLHELDREIYQSDMERLEYLFASWMGIKKLDGIEHAVNLLDLDISANEIKDLSPLKGMESLYSLTLSDNLITDISALKDLYISYLDLSENPISDISGLSRLSDLENLYLHHTNITDISVLLELDYLWEVTLFGIEGLTFEEGSPELAIVEQLRELGVTVYLTEDEFHGPSPYTLEVIDVTDSTIEVEWTYEWADEVDHYQVLLDGEVVDITNDTFYLFTDLMSDTLYNIAIIPVDVDGWEMDYFEIDASTLPAEEQPVDEEEDNEEKEEDKTPPVVVKPGDKDKQPTVEKPSKETNKGNKLPVTATNTLNFILIGLVMLVVGAAGFWLARRRVAA</sequence>
<dbReference type="InterPro" id="IPR050836">
    <property type="entry name" value="SDS22/Internalin_LRR"/>
</dbReference>
<organism evidence="7 8">
    <name type="scientific">Sutcliffiella horikoshii</name>
    <dbReference type="NCBI Taxonomy" id="79883"/>
    <lineage>
        <taxon>Bacteria</taxon>
        <taxon>Bacillati</taxon>
        <taxon>Bacillota</taxon>
        <taxon>Bacilli</taxon>
        <taxon>Bacillales</taxon>
        <taxon>Bacillaceae</taxon>
        <taxon>Sutcliffiella</taxon>
    </lineage>
</organism>
<protein>
    <submittedName>
        <fullName evidence="7">LPXTG cell wall anchor domain-containing protein</fullName>
    </submittedName>
</protein>
<evidence type="ECO:0000256" key="3">
    <source>
        <dbReference type="SAM" id="MobiDB-lite"/>
    </source>
</evidence>
<evidence type="ECO:0000256" key="4">
    <source>
        <dbReference type="SAM" id="Phobius"/>
    </source>
</evidence>
<dbReference type="AlphaFoldDB" id="A0A5D4TB40"/>
<dbReference type="InterPro" id="IPR025875">
    <property type="entry name" value="Leu-rich_rpt_4"/>
</dbReference>
<dbReference type="Proteomes" id="UP000324517">
    <property type="component" value="Unassembled WGS sequence"/>
</dbReference>
<evidence type="ECO:0000256" key="1">
    <source>
        <dbReference type="ARBA" id="ARBA00022614"/>
    </source>
</evidence>
<feature type="signal peptide" evidence="5">
    <location>
        <begin position="1"/>
        <end position="26"/>
    </location>
</feature>
<dbReference type="SUPFAM" id="SSF52058">
    <property type="entry name" value="L domain-like"/>
    <property type="match status" value="1"/>
</dbReference>
<dbReference type="OrthoDB" id="2786233at2"/>
<keyword evidence="4" id="KW-0472">Membrane</keyword>
<feature type="region of interest" description="Disordered" evidence="3">
    <location>
        <begin position="134"/>
        <end position="202"/>
    </location>
</feature>
<feature type="domain" description="Fibronectin type-III" evidence="6">
    <location>
        <begin position="774"/>
        <end position="857"/>
    </location>
</feature>
<name>A0A5D4TB40_9BACI</name>
<dbReference type="Gene3D" id="3.80.10.10">
    <property type="entry name" value="Ribonuclease Inhibitor"/>
    <property type="match status" value="2"/>
</dbReference>
<dbReference type="PANTHER" id="PTHR46652">
    <property type="entry name" value="LEUCINE-RICH REPEAT AND IQ DOMAIN-CONTAINING PROTEIN 1-RELATED"/>
    <property type="match status" value="1"/>
</dbReference>
<dbReference type="InterPro" id="IPR036116">
    <property type="entry name" value="FN3_sf"/>
</dbReference>
<dbReference type="SMART" id="SM00060">
    <property type="entry name" value="FN3"/>
    <property type="match status" value="3"/>
</dbReference>
<feature type="chain" id="PRO_5022994000" evidence="5">
    <location>
        <begin position="27"/>
        <end position="939"/>
    </location>
</feature>
<dbReference type="PROSITE" id="PS51450">
    <property type="entry name" value="LRR"/>
    <property type="match status" value="8"/>
</dbReference>
<dbReference type="EMBL" id="VTET01000004">
    <property type="protein sequence ID" value="TYS72435.1"/>
    <property type="molecule type" value="Genomic_DNA"/>
</dbReference>
<evidence type="ECO:0000256" key="2">
    <source>
        <dbReference type="ARBA" id="ARBA00022737"/>
    </source>
</evidence>
<dbReference type="InterPro" id="IPR032675">
    <property type="entry name" value="LRR_dom_sf"/>
</dbReference>
<keyword evidence="5" id="KW-0732">Signal</keyword>